<evidence type="ECO:0000313" key="3">
    <source>
        <dbReference type="Proteomes" id="UP000278807"/>
    </source>
</evidence>
<keyword evidence="3" id="KW-1185">Reference proteome</keyword>
<accession>A0A0R3THH3</accession>
<organism evidence="4">
    <name type="scientific">Rodentolepis nana</name>
    <name type="common">Dwarf tapeworm</name>
    <name type="synonym">Hymenolepis nana</name>
    <dbReference type="NCBI Taxonomy" id="102285"/>
    <lineage>
        <taxon>Eukaryota</taxon>
        <taxon>Metazoa</taxon>
        <taxon>Spiralia</taxon>
        <taxon>Lophotrochozoa</taxon>
        <taxon>Platyhelminthes</taxon>
        <taxon>Cestoda</taxon>
        <taxon>Eucestoda</taxon>
        <taxon>Cyclophyllidea</taxon>
        <taxon>Hymenolepididae</taxon>
        <taxon>Rodentolepis</taxon>
    </lineage>
</organism>
<protein>
    <submittedName>
        <fullName evidence="4">Conserved secreted protein</fullName>
    </submittedName>
</protein>
<name>A0A0R3THH3_RODNA</name>
<proteinExistence type="predicted"/>
<gene>
    <name evidence="2" type="ORF">HNAJ_LOCUS6510</name>
</gene>
<dbReference type="Proteomes" id="UP000278807">
    <property type="component" value="Unassembled WGS sequence"/>
</dbReference>
<dbReference type="AlphaFoldDB" id="A0A0R3THH3"/>
<evidence type="ECO:0000313" key="2">
    <source>
        <dbReference type="EMBL" id="VDO02370.1"/>
    </source>
</evidence>
<evidence type="ECO:0000313" key="4">
    <source>
        <dbReference type="WBParaSite" id="HNAJ_0000651401-mRNA-1"/>
    </source>
</evidence>
<feature type="signal peptide" evidence="1">
    <location>
        <begin position="1"/>
        <end position="42"/>
    </location>
</feature>
<sequence>MPACKHAKTPHPAYENWRMRWNMKTCKMSPILLLFLVALARAQYLVDETEGCVTINVTLPGPYTVLRIDQTDYIFDGESYCTKEWNENDAVECTLAESK</sequence>
<keyword evidence="1" id="KW-0732">Signal</keyword>
<dbReference type="EMBL" id="UZAE01007283">
    <property type="protein sequence ID" value="VDO02370.1"/>
    <property type="molecule type" value="Genomic_DNA"/>
</dbReference>
<feature type="chain" id="PRO_5043131816" evidence="1">
    <location>
        <begin position="43"/>
        <end position="99"/>
    </location>
</feature>
<evidence type="ECO:0000256" key="1">
    <source>
        <dbReference type="SAM" id="SignalP"/>
    </source>
</evidence>
<dbReference type="WBParaSite" id="HNAJ_0000651401-mRNA-1">
    <property type="protein sequence ID" value="HNAJ_0000651401-mRNA-1"/>
    <property type="gene ID" value="HNAJ_0000651401"/>
</dbReference>
<reference evidence="4" key="1">
    <citation type="submission" date="2017-02" db="UniProtKB">
        <authorList>
            <consortium name="WormBaseParasite"/>
        </authorList>
    </citation>
    <scope>IDENTIFICATION</scope>
</reference>
<reference evidence="2 3" key="2">
    <citation type="submission" date="2018-11" db="EMBL/GenBank/DDBJ databases">
        <authorList>
            <consortium name="Pathogen Informatics"/>
        </authorList>
    </citation>
    <scope>NUCLEOTIDE SEQUENCE [LARGE SCALE GENOMIC DNA]</scope>
</reference>